<feature type="domain" description="Origin recognition complex subunit 2 winged-helix" evidence="9">
    <location>
        <begin position="576"/>
        <end position="633"/>
    </location>
</feature>
<feature type="compositionally biased region" description="Low complexity" evidence="7">
    <location>
        <begin position="240"/>
        <end position="251"/>
    </location>
</feature>
<feature type="domain" description="Origin recognition complex subunit 2 RecA-like" evidence="8">
    <location>
        <begin position="356"/>
        <end position="516"/>
    </location>
</feature>
<name>A0A0L8HLM8_OCTBM</name>
<organism evidence="10">
    <name type="scientific">Octopus bimaculoides</name>
    <name type="common">California two-spotted octopus</name>
    <dbReference type="NCBI Taxonomy" id="37653"/>
    <lineage>
        <taxon>Eukaryota</taxon>
        <taxon>Metazoa</taxon>
        <taxon>Spiralia</taxon>
        <taxon>Lophotrochozoa</taxon>
        <taxon>Mollusca</taxon>
        <taxon>Cephalopoda</taxon>
        <taxon>Coleoidea</taxon>
        <taxon>Octopodiformes</taxon>
        <taxon>Octopoda</taxon>
        <taxon>Incirrata</taxon>
        <taxon>Octopodidae</taxon>
        <taxon>Octopus</taxon>
    </lineage>
</organism>
<feature type="compositionally biased region" description="Basic and acidic residues" evidence="7">
    <location>
        <begin position="198"/>
        <end position="207"/>
    </location>
</feature>
<comment type="subunit">
    <text evidence="6">Component of the origin recognition complex (ORC).</text>
</comment>
<evidence type="ECO:0000256" key="3">
    <source>
        <dbReference type="ARBA" id="ARBA00019080"/>
    </source>
</evidence>
<dbReference type="InterPro" id="IPR056773">
    <property type="entry name" value="WHD_ORC2"/>
</dbReference>
<dbReference type="InterPro" id="IPR056772">
    <property type="entry name" value="RecA-like_ORC2"/>
</dbReference>
<feature type="compositionally biased region" description="Basic and acidic residues" evidence="7">
    <location>
        <begin position="272"/>
        <end position="281"/>
    </location>
</feature>
<dbReference type="STRING" id="37653.A0A0L8HLM8"/>
<dbReference type="EMBL" id="KQ417924">
    <property type="protein sequence ID" value="KOF89685.1"/>
    <property type="molecule type" value="Genomic_DNA"/>
</dbReference>
<dbReference type="InterPro" id="IPR007220">
    <property type="entry name" value="ORC2"/>
</dbReference>
<dbReference type="PANTHER" id="PTHR14052">
    <property type="entry name" value="ORIGIN RECOGNITION COMPLEX SUBUNIT 2"/>
    <property type="match status" value="1"/>
</dbReference>
<dbReference type="PANTHER" id="PTHR14052:SF0">
    <property type="entry name" value="ORIGIN RECOGNITION COMPLEX SUBUNIT 2"/>
    <property type="match status" value="1"/>
</dbReference>
<keyword evidence="5 6" id="KW-0539">Nucleus</keyword>
<feature type="compositionally biased region" description="Polar residues" evidence="7">
    <location>
        <begin position="282"/>
        <end position="297"/>
    </location>
</feature>
<feature type="region of interest" description="Disordered" evidence="7">
    <location>
        <begin position="97"/>
        <end position="127"/>
    </location>
</feature>
<dbReference type="GO" id="GO:0005664">
    <property type="term" value="C:nuclear origin of replication recognition complex"/>
    <property type="evidence" value="ECO:0007669"/>
    <property type="project" value="UniProtKB-UniRule"/>
</dbReference>
<dbReference type="OMA" id="AHERYFF"/>
<reference evidence="10" key="1">
    <citation type="submission" date="2015-07" db="EMBL/GenBank/DDBJ databases">
        <title>MeaNS - Measles Nucleotide Surveillance Program.</title>
        <authorList>
            <person name="Tran T."/>
            <person name="Druce J."/>
        </authorList>
    </citation>
    <scope>NUCLEOTIDE SEQUENCE</scope>
    <source>
        <strain evidence="10">UCB-OBI-ISO-001</strain>
        <tissue evidence="10">Gonad</tissue>
    </source>
</reference>
<evidence type="ECO:0000256" key="7">
    <source>
        <dbReference type="SAM" id="MobiDB-lite"/>
    </source>
</evidence>
<dbReference type="GO" id="GO:0006260">
    <property type="term" value="P:DNA replication"/>
    <property type="evidence" value="ECO:0007669"/>
    <property type="project" value="UniProtKB-UniRule"/>
</dbReference>
<evidence type="ECO:0000313" key="10">
    <source>
        <dbReference type="EMBL" id="KOF89685.1"/>
    </source>
</evidence>
<comment type="similarity">
    <text evidence="2 6">Belongs to the ORC2 family.</text>
</comment>
<feature type="compositionally biased region" description="Polar residues" evidence="7">
    <location>
        <begin position="104"/>
        <end position="127"/>
    </location>
</feature>
<accession>A0A0L8HLM8</accession>
<evidence type="ECO:0000256" key="4">
    <source>
        <dbReference type="ARBA" id="ARBA00022705"/>
    </source>
</evidence>
<sequence>MTLTDDEDLTKLIAARKSVRVKFVNDEDIVQHIVHLKERKRGGLPHMERTVSSGAKRQAVMINDQEVVLGSSDEEDEVYKSSRALVNDGVAGGKDLFTFRTPKKSNSMTQKALESKTPTTPKSKNSLQEFNRQYTALESKTPTTPKSKNSLQEFNRQYTALESKTPTTPKSKNSLQEFNRQYTGLQSRSPNTPKSRKPLSESNRHETGSLAMTLRKKSHKRPETTTPYRLRKRNHFAYNDESSSDSLYSSSDESDSSFEPQQKVLSNTADLTIKESNDSSKIKPTSEANTKISTPSASKKMPEEDMPSVVEQYFEVHSTKGLTSDRTLSRLDMPRIDLDDLQKLLKNVSGNHCKEYKQLFDKYPEYFDKWLFLLSYGFNILVYGFGSKKSLLEKFFSKKLNGYDHVIVNGFFPSLSIKHILDSITEEILNEEGTFKTLLDQCEFIKKSLEDDDRDFFLLIHNIDGIMLRSAKVQNIFSFLCKIKRFHMVASVDHINAPLIWDQMRYIRFNWLWCDVTTYEPYMEETAYENSLMVQQSGRLALSSLSHVMHSLTSNAKGIFMLLARYQMENQAGVQNYQGMSFHDLYLRCRESFLVNNDIALRSQLTEFRDHKLIKSKKAADGIEHLIIQLDTSTLKDYFETEEAL</sequence>
<keyword evidence="4 6" id="KW-0235">DNA replication</keyword>
<evidence type="ECO:0000256" key="1">
    <source>
        <dbReference type="ARBA" id="ARBA00004123"/>
    </source>
</evidence>
<feature type="compositionally biased region" description="Polar residues" evidence="7">
    <location>
        <begin position="258"/>
        <end position="270"/>
    </location>
</feature>
<evidence type="ECO:0000256" key="2">
    <source>
        <dbReference type="ARBA" id="ARBA00007421"/>
    </source>
</evidence>
<comment type="function">
    <text evidence="6">Component of the origin recognition complex (ORC) that binds origins of replication. DNA-binding is ATP-dependent. ORC is required to assemble the pre-replication complex necessary to initiate DNA replication.</text>
</comment>
<comment type="subcellular location">
    <subcellularLocation>
        <location evidence="1 6">Nucleus</location>
    </subcellularLocation>
</comment>
<evidence type="ECO:0000259" key="8">
    <source>
        <dbReference type="Pfam" id="PF04084"/>
    </source>
</evidence>
<evidence type="ECO:0000256" key="6">
    <source>
        <dbReference type="RuleBase" id="RU368084"/>
    </source>
</evidence>
<dbReference type="AlphaFoldDB" id="A0A0L8HLM8"/>
<evidence type="ECO:0000259" key="9">
    <source>
        <dbReference type="Pfam" id="PF24882"/>
    </source>
</evidence>
<feature type="compositionally biased region" description="Polar residues" evidence="7">
    <location>
        <begin position="181"/>
        <end position="193"/>
    </location>
</feature>
<evidence type="ECO:0000256" key="5">
    <source>
        <dbReference type="ARBA" id="ARBA00023242"/>
    </source>
</evidence>
<feature type="region of interest" description="Disordered" evidence="7">
    <location>
        <begin position="181"/>
        <end position="304"/>
    </location>
</feature>
<gene>
    <name evidence="10" type="ORF">OCBIM_22012670mg</name>
</gene>
<dbReference type="OrthoDB" id="20198at2759"/>
<dbReference type="GO" id="GO:0003688">
    <property type="term" value="F:DNA replication origin binding"/>
    <property type="evidence" value="ECO:0007669"/>
    <property type="project" value="UniProtKB-UniRule"/>
</dbReference>
<dbReference type="Pfam" id="PF04084">
    <property type="entry name" value="RecA-like_ORC2"/>
    <property type="match status" value="1"/>
</dbReference>
<proteinExistence type="inferred from homology"/>
<dbReference type="Pfam" id="PF24882">
    <property type="entry name" value="WHD_ORC2"/>
    <property type="match status" value="1"/>
</dbReference>
<protein>
    <recommendedName>
        <fullName evidence="3 6">Origin recognition complex subunit 2</fullName>
    </recommendedName>
</protein>